<dbReference type="PANTHER" id="PTHR12730">
    <property type="entry name" value="HSDA/SDA1-RELATED"/>
    <property type="match status" value="1"/>
</dbReference>
<accession>A0A3B0NDD0</accession>
<keyword evidence="1" id="KW-0690">Ribosome biogenesis</keyword>
<keyword evidence="1" id="KW-0653">Protein transport</keyword>
<keyword evidence="1" id="KW-0813">Transport</keyword>
<dbReference type="GO" id="GO:0005730">
    <property type="term" value="C:nucleolus"/>
    <property type="evidence" value="ECO:0007669"/>
    <property type="project" value="UniProtKB-SubCell"/>
</dbReference>
<comment type="function">
    <text evidence="1">Required for 60S pre-ribosomal subunits export to the cytoplasm.</text>
</comment>
<keyword evidence="1" id="KW-0539">Nucleus</keyword>
<feature type="compositionally biased region" description="Basic and acidic residues" evidence="2">
    <location>
        <begin position="212"/>
        <end position="224"/>
    </location>
</feature>
<gene>
    <name evidence="5" type="ORF">TAT_000226000</name>
    <name evidence="4" type="ORF">TAV_000226100</name>
</gene>
<feature type="domain" description="SDA1 N-terminal" evidence="3">
    <location>
        <begin position="340"/>
        <end position="448"/>
    </location>
</feature>
<organism evidence="4">
    <name type="scientific">Theileria annulata</name>
    <dbReference type="NCBI Taxonomy" id="5874"/>
    <lineage>
        <taxon>Eukaryota</taxon>
        <taxon>Sar</taxon>
        <taxon>Alveolata</taxon>
        <taxon>Apicomplexa</taxon>
        <taxon>Aconoidasida</taxon>
        <taxon>Piroplasmida</taxon>
        <taxon>Theileriidae</taxon>
        <taxon>Theileria</taxon>
    </lineage>
</organism>
<evidence type="ECO:0000256" key="1">
    <source>
        <dbReference type="RuleBase" id="RU365057"/>
    </source>
</evidence>
<comment type="subcellular location">
    <subcellularLocation>
        <location evidence="1">Nucleus</location>
        <location evidence="1">Nucleolus</location>
    </subcellularLocation>
</comment>
<dbReference type="GO" id="GO:0042273">
    <property type="term" value="P:ribosomal large subunit biogenesis"/>
    <property type="evidence" value="ECO:0007669"/>
    <property type="project" value="UniProtKB-UniRule"/>
</dbReference>
<feature type="region of interest" description="Disordered" evidence="2">
    <location>
        <begin position="212"/>
        <end position="240"/>
    </location>
</feature>
<dbReference type="Pfam" id="PF08158">
    <property type="entry name" value="SDA1_HEAT"/>
    <property type="match status" value="1"/>
</dbReference>
<dbReference type="GO" id="GO:0000055">
    <property type="term" value="P:ribosomal large subunit export from nucleus"/>
    <property type="evidence" value="ECO:0007669"/>
    <property type="project" value="UniProtKB-UniRule"/>
</dbReference>
<evidence type="ECO:0000313" key="5">
    <source>
        <dbReference type="EMBL" id="SVP93272.1"/>
    </source>
</evidence>
<dbReference type="GO" id="GO:0015031">
    <property type="term" value="P:protein transport"/>
    <property type="evidence" value="ECO:0007669"/>
    <property type="project" value="UniProtKB-KW"/>
</dbReference>
<sequence>MLELDILQNNIKKDPEANFDNFYNKYNEFISLFEIVKLSPQIYNSDFIKLLDFIINTISYYNGPNSIHNNIFNSTTINGTKANGTTGNTIGTIGNTIGTIDNTAGPTANTNLNNNLNELCINLINYVKKNKKLINEKMRKLIINSTFILRTKRQINLQTIIIEWLELLDLNDKQQRKKLFNFILKDLILLSKNKSNKLDKINKLVKSEKSEKSNKSVESEKSSKLDNSSKSTNSSKSSKSTKLENSIKEVEIILFNNIKNSNTIISLLSCSIILEMYRRRIWNNIYILNSLVNIITSPKQQNIKLLLLLTHFLLSTKNYYGILFDEEEMNINEMTNNIILDLNEPYELITNLLQKINLMKYNNKIIILKLVATIINKFKIIYPNFYEIINKYINHKQPEITKILLILIISIHEHITTVMLKPIINNLLMNFISHDRDENVIIIGITTVINRLDNIIVRVLVI</sequence>
<reference evidence="4" key="1">
    <citation type="submission" date="2018-07" db="EMBL/GenBank/DDBJ databases">
        <authorList>
            <person name="Quirk P.G."/>
            <person name="Krulwich T.A."/>
        </authorList>
    </citation>
    <scope>NUCLEOTIDE SEQUENCE</scope>
    <source>
        <strain evidence="4">Anand</strain>
    </source>
</reference>
<evidence type="ECO:0000259" key="3">
    <source>
        <dbReference type="Pfam" id="PF08158"/>
    </source>
</evidence>
<name>A0A3B0NDD0_THEAN</name>
<dbReference type="PANTHER" id="PTHR12730:SF0">
    <property type="entry name" value="PROTEIN SDA1 HOMOLOG"/>
    <property type="match status" value="1"/>
</dbReference>
<protein>
    <recommendedName>
        <fullName evidence="1">Protein SDA1</fullName>
    </recommendedName>
</protein>
<dbReference type="InterPro" id="IPR027312">
    <property type="entry name" value="Sda1"/>
</dbReference>
<feature type="compositionally biased region" description="Low complexity" evidence="2">
    <location>
        <begin position="225"/>
        <end position="240"/>
    </location>
</feature>
<dbReference type="EMBL" id="UIVT01000003">
    <property type="protein sequence ID" value="SVP93272.1"/>
    <property type="molecule type" value="Genomic_DNA"/>
</dbReference>
<proteinExistence type="inferred from homology"/>
<dbReference type="InterPro" id="IPR012977">
    <property type="entry name" value="SDA1_N"/>
</dbReference>
<evidence type="ECO:0000313" key="4">
    <source>
        <dbReference type="EMBL" id="SVP92468.1"/>
    </source>
</evidence>
<dbReference type="AlphaFoldDB" id="A0A3B0NDD0"/>
<evidence type="ECO:0000256" key="2">
    <source>
        <dbReference type="SAM" id="MobiDB-lite"/>
    </source>
</evidence>
<dbReference type="EMBL" id="UIVS01000003">
    <property type="protein sequence ID" value="SVP92468.1"/>
    <property type="molecule type" value="Genomic_DNA"/>
</dbReference>
<comment type="similarity">
    <text evidence="1">Belongs to the SDA1 family.</text>
</comment>
<dbReference type="VEuPathDB" id="PiroplasmaDB:TA04860"/>